<comment type="similarity">
    <text evidence="2">Belongs to the FemABX family.</text>
</comment>
<evidence type="ECO:0000256" key="7">
    <source>
        <dbReference type="ARBA" id="ARBA00023316"/>
    </source>
</evidence>
<gene>
    <name evidence="13" type="ORF">HNQ44_000673</name>
</gene>
<dbReference type="GO" id="GO:0071555">
    <property type="term" value="P:cell wall organization"/>
    <property type="evidence" value="ECO:0007669"/>
    <property type="project" value="UniProtKB-KW"/>
</dbReference>
<keyword evidence="6" id="KW-0012">Acyltransferase</keyword>
<feature type="domain" description="N-acetyltransferase" evidence="12">
    <location>
        <begin position="156"/>
        <end position="310"/>
    </location>
</feature>
<evidence type="ECO:0000256" key="9">
    <source>
        <dbReference type="ARBA" id="ARBA00040679"/>
    </source>
</evidence>
<sequence length="335" mass="38415">MKDIYFDDRYGKLFEEMENGEAGMFNFEHPLGRVQHLFIKRQIPIALNGEHYYDLVTPYGYGGPLIVEGSKDSRLELAAEFEKAFKDYCLSHKIVSEFIRFHPLAGNAADFEEAFEVMYMRETVCTNLKERDAPFDGEFSRSARKNIRQALKAGVEYKVTLNPASLDTFKEIYNETMERNHADSFYYFEDAYFKKLMELFGENLLLVEARFEGKVIGAGLNFVYGNLAHTHLSGTLSEYNHLSPASVIYHALAEWGKENGVDVVHAGGGRTNNPDDKLYLFKKQFGKESDCHFYIGKKIWNPLVYKALCEASGTVDEVHFFPAYRAKQVKQTENV</sequence>
<dbReference type="InterPro" id="IPR003447">
    <property type="entry name" value="FEMABX"/>
</dbReference>
<dbReference type="OrthoDB" id="9785911at2"/>
<dbReference type="PANTHER" id="PTHR36174">
    <property type="entry name" value="LIPID II:GLYCINE GLYCYLTRANSFERASE"/>
    <property type="match status" value="1"/>
</dbReference>
<organism evidence="13 14">
    <name type="scientific">Planococcus koreensis</name>
    <dbReference type="NCBI Taxonomy" id="112331"/>
    <lineage>
        <taxon>Bacteria</taxon>
        <taxon>Bacillati</taxon>
        <taxon>Bacillota</taxon>
        <taxon>Bacilli</taxon>
        <taxon>Bacillales</taxon>
        <taxon>Caryophanaceae</taxon>
        <taxon>Planococcus</taxon>
    </lineage>
</organism>
<dbReference type="InterPro" id="IPR038740">
    <property type="entry name" value="BioF2-like_GNAT_dom"/>
</dbReference>
<evidence type="ECO:0000256" key="4">
    <source>
        <dbReference type="ARBA" id="ARBA00022960"/>
    </source>
</evidence>
<dbReference type="PROSITE" id="PS51186">
    <property type="entry name" value="GNAT"/>
    <property type="match status" value="1"/>
</dbReference>
<dbReference type="GO" id="GO:0016755">
    <property type="term" value="F:aminoacyltransferase activity"/>
    <property type="evidence" value="ECO:0007669"/>
    <property type="project" value="InterPro"/>
</dbReference>
<dbReference type="InterPro" id="IPR000182">
    <property type="entry name" value="GNAT_dom"/>
</dbReference>
<dbReference type="PANTHER" id="PTHR36174:SF1">
    <property type="entry name" value="LIPID II:GLYCINE GLYCYLTRANSFERASE"/>
    <property type="match status" value="1"/>
</dbReference>
<keyword evidence="5" id="KW-0573">Peptidoglycan synthesis</keyword>
<evidence type="ECO:0000256" key="11">
    <source>
        <dbReference type="ARBA" id="ARBA00048654"/>
    </source>
</evidence>
<evidence type="ECO:0000256" key="1">
    <source>
        <dbReference type="ARBA" id="ARBA00004496"/>
    </source>
</evidence>
<evidence type="ECO:0000256" key="3">
    <source>
        <dbReference type="ARBA" id="ARBA00022679"/>
    </source>
</evidence>
<dbReference type="InterPro" id="IPR016181">
    <property type="entry name" value="Acyl_CoA_acyltransferase"/>
</dbReference>
<dbReference type="Proteomes" id="UP000525923">
    <property type="component" value="Unassembled WGS sequence"/>
</dbReference>
<accession>A0A7W8CPU5</accession>
<dbReference type="GO" id="GO:0016747">
    <property type="term" value="F:acyltransferase activity, transferring groups other than amino-acyl groups"/>
    <property type="evidence" value="ECO:0007669"/>
    <property type="project" value="InterPro"/>
</dbReference>
<evidence type="ECO:0000256" key="8">
    <source>
        <dbReference type="ARBA" id="ARBA00039074"/>
    </source>
</evidence>
<keyword evidence="3" id="KW-0808">Transferase</keyword>
<protein>
    <recommendedName>
        <fullName evidence="9">Lipid II:glycine glycyltransferase</fullName>
        <ecNumber evidence="8">2.3.2.16</ecNumber>
    </recommendedName>
    <alternativeName>
        <fullName evidence="10">Factor essential for expression of methicillin resistance X</fullName>
    </alternativeName>
</protein>
<evidence type="ECO:0000313" key="13">
    <source>
        <dbReference type="EMBL" id="MBB5179251.1"/>
    </source>
</evidence>
<evidence type="ECO:0000313" key="14">
    <source>
        <dbReference type="Proteomes" id="UP000525923"/>
    </source>
</evidence>
<name>A0A7W8CPU5_9BACL</name>
<dbReference type="InterPro" id="IPR050644">
    <property type="entry name" value="PG_Glycine_Bridge_Synth"/>
</dbReference>
<dbReference type="SUPFAM" id="SSF55729">
    <property type="entry name" value="Acyl-CoA N-acyltransferases (Nat)"/>
    <property type="match status" value="1"/>
</dbReference>
<dbReference type="EMBL" id="JACHHE010000001">
    <property type="protein sequence ID" value="MBB5179251.1"/>
    <property type="molecule type" value="Genomic_DNA"/>
</dbReference>
<dbReference type="Gene3D" id="3.40.630.30">
    <property type="match status" value="1"/>
</dbReference>
<dbReference type="GO" id="GO:0005737">
    <property type="term" value="C:cytoplasm"/>
    <property type="evidence" value="ECO:0007669"/>
    <property type="project" value="UniProtKB-SubCell"/>
</dbReference>
<comment type="catalytic activity">
    <reaction evidence="11">
        <text>beta-D-GlcNAc-(1-&gt;4)-Mur2Ac(oyl-L-Ala-D-isoglutaminyl-L-Lys-D-Ala-D-Ala)-di-trans,octa-cis-undecaprenyl diphosphate + glycyl-tRNA(Gly) = beta-D-GlcNAc-(1-&gt;4)-Mur2Ac(oyl-L-Ala-D-isoglutaminyl-L-Lys-(N(6)-Gly)-D-Ala-D-Ala)-di-trans,octa-cis-undecaprenyl diphosphate + tRNA(Gly) + H(+)</text>
        <dbReference type="Rhea" id="RHEA:30435"/>
        <dbReference type="Rhea" id="RHEA-COMP:9664"/>
        <dbReference type="Rhea" id="RHEA-COMP:9683"/>
        <dbReference type="ChEBI" id="CHEBI:15378"/>
        <dbReference type="ChEBI" id="CHEBI:62233"/>
        <dbReference type="ChEBI" id="CHEBI:62234"/>
        <dbReference type="ChEBI" id="CHEBI:78442"/>
        <dbReference type="ChEBI" id="CHEBI:78522"/>
        <dbReference type="EC" id="2.3.2.16"/>
    </reaction>
</comment>
<evidence type="ECO:0000256" key="2">
    <source>
        <dbReference type="ARBA" id="ARBA00009943"/>
    </source>
</evidence>
<reference evidence="13 14" key="1">
    <citation type="submission" date="2020-08" db="EMBL/GenBank/DDBJ databases">
        <title>Genomic Encyclopedia of Type Strains, Phase IV (KMG-IV): sequencing the most valuable type-strain genomes for metagenomic binning, comparative biology and taxonomic classification.</title>
        <authorList>
            <person name="Goeker M."/>
        </authorList>
    </citation>
    <scope>NUCLEOTIDE SEQUENCE [LARGE SCALE GENOMIC DNA]</scope>
    <source>
        <strain evidence="13 14">DSM 15895</strain>
    </source>
</reference>
<dbReference type="AlphaFoldDB" id="A0A7W8CPU5"/>
<evidence type="ECO:0000259" key="12">
    <source>
        <dbReference type="PROSITE" id="PS51186"/>
    </source>
</evidence>
<dbReference type="EC" id="2.3.2.16" evidence="8"/>
<dbReference type="Pfam" id="PF13480">
    <property type="entry name" value="Acetyltransf_6"/>
    <property type="match status" value="1"/>
</dbReference>
<comment type="caution">
    <text evidence="13">The sequence shown here is derived from an EMBL/GenBank/DDBJ whole genome shotgun (WGS) entry which is preliminary data.</text>
</comment>
<proteinExistence type="inferred from homology"/>
<dbReference type="PROSITE" id="PS51191">
    <property type="entry name" value="FEMABX"/>
    <property type="match status" value="1"/>
</dbReference>
<evidence type="ECO:0000256" key="5">
    <source>
        <dbReference type="ARBA" id="ARBA00022984"/>
    </source>
</evidence>
<dbReference type="RefSeq" id="WP_135504000.1">
    <property type="nucleotide sequence ID" value="NZ_JACHHE010000001.1"/>
</dbReference>
<dbReference type="GO" id="GO:0008360">
    <property type="term" value="P:regulation of cell shape"/>
    <property type="evidence" value="ECO:0007669"/>
    <property type="project" value="UniProtKB-KW"/>
</dbReference>
<comment type="subcellular location">
    <subcellularLocation>
        <location evidence="1">Cytoplasm</location>
    </subcellularLocation>
</comment>
<dbReference type="GO" id="GO:0009252">
    <property type="term" value="P:peptidoglycan biosynthetic process"/>
    <property type="evidence" value="ECO:0007669"/>
    <property type="project" value="UniProtKB-KW"/>
</dbReference>
<evidence type="ECO:0000256" key="10">
    <source>
        <dbReference type="ARBA" id="ARBA00042933"/>
    </source>
</evidence>
<keyword evidence="7" id="KW-0961">Cell wall biogenesis/degradation</keyword>
<keyword evidence="14" id="KW-1185">Reference proteome</keyword>
<keyword evidence="4" id="KW-0133">Cell shape</keyword>
<evidence type="ECO:0000256" key="6">
    <source>
        <dbReference type="ARBA" id="ARBA00023315"/>
    </source>
</evidence>